<dbReference type="Pfam" id="PF05977">
    <property type="entry name" value="MFS_3"/>
    <property type="match status" value="1"/>
</dbReference>
<evidence type="ECO:0000256" key="3">
    <source>
        <dbReference type="ARBA" id="ARBA00022475"/>
    </source>
</evidence>
<dbReference type="InterPro" id="IPR010290">
    <property type="entry name" value="TM_effector"/>
</dbReference>
<name>A0A9Q9I7R8_9ACTN</name>
<dbReference type="KEGG" id="daur:Daura_28200"/>
<accession>A0A9Q9I7R8</accession>
<keyword evidence="9" id="KW-1185">Reference proteome</keyword>
<dbReference type="PANTHER" id="PTHR23513">
    <property type="entry name" value="INTEGRAL MEMBRANE EFFLUX PROTEIN-RELATED"/>
    <property type="match status" value="1"/>
</dbReference>
<evidence type="ECO:0000256" key="1">
    <source>
        <dbReference type="ARBA" id="ARBA00004429"/>
    </source>
</evidence>
<dbReference type="OrthoDB" id="5494559at2"/>
<keyword evidence="3" id="KW-1003">Cell membrane</keyword>
<feature type="transmembrane region" description="Helical" evidence="7">
    <location>
        <begin position="21"/>
        <end position="45"/>
    </location>
</feature>
<feature type="transmembrane region" description="Helical" evidence="7">
    <location>
        <begin position="142"/>
        <end position="162"/>
    </location>
</feature>
<reference evidence="8" key="1">
    <citation type="submission" date="2021-04" db="EMBL/GenBank/DDBJ databases">
        <title>Dactylosporangium aurantiacum NRRL B-8018 full assembly.</title>
        <authorList>
            <person name="Hartkoorn R.C."/>
            <person name="Beaudoing E."/>
            <person name="Hot D."/>
        </authorList>
    </citation>
    <scope>NUCLEOTIDE SEQUENCE</scope>
    <source>
        <strain evidence="8">NRRL B-8018</strain>
    </source>
</reference>
<dbReference type="CDD" id="cd06173">
    <property type="entry name" value="MFS_MefA_like"/>
    <property type="match status" value="1"/>
</dbReference>
<feature type="transmembrane region" description="Helical" evidence="7">
    <location>
        <begin position="111"/>
        <end position="130"/>
    </location>
</feature>
<dbReference type="GO" id="GO:0005886">
    <property type="term" value="C:plasma membrane"/>
    <property type="evidence" value="ECO:0007669"/>
    <property type="project" value="UniProtKB-SubCell"/>
</dbReference>
<organism evidence="8 9">
    <name type="scientific">Dactylosporangium aurantiacum</name>
    <dbReference type="NCBI Taxonomy" id="35754"/>
    <lineage>
        <taxon>Bacteria</taxon>
        <taxon>Bacillati</taxon>
        <taxon>Actinomycetota</taxon>
        <taxon>Actinomycetes</taxon>
        <taxon>Micromonosporales</taxon>
        <taxon>Micromonosporaceae</taxon>
        <taxon>Dactylosporangium</taxon>
    </lineage>
</organism>
<feature type="transmembrane region" description="Helical" evidence="7">
    <location>
        <begin position="291"/>
        <end position="310"/>
    </location>
</feature>
<feature type="transmembrane region" description="Helical" evidence="7">
    <location>
        <begin position="84"/>
        <end position="105"/>
    </location>
</feature>
<evidence type="ECO:0000313" key="9">
    <source>
        <dbReference type="Proteomes" id="UP001058003"/>
    </source>
</evidence>
<keyword evidence="6 7" id="KW-0472">Membrane</keyword>
<feature type="transmembrane region" description="Helical" evidence="7">
    <location>
        <begin position="51"/>
        <end position="72"/>
    </location>
</feature>
<dbReference type="InterPro" id="IPR036259">
    <property type="entry name" value="MFS_trans_sf"/>
</dbReference>
<evidence type="ECO:0000256" key="4">
    <source>
        <dbReference type="ARBA" id="ARBA00022692"/>
    </source>
</evidence>
<keyword evidence="4 7" id="KW-0812">Transmembrane</keyword>
<dbReference type="RefSeq" id="WP_052387007.1">
    <property type="nucleotide sequence ID" value="NZ_CP073767.1"/>
</dbReference>
<dbReference type="Proteomes" id="UP001058003">
    <property type="component" value="Chromosome"/>
</dbReference>
<keyword evidence="5 7" id="KW-1133">Transmembrane helix</keyword>
<gene>
    <name evidence="8" type="ORF">Daura_28200</name>
</gene>
<dbReference type="EMBL" id="CP073767">
    <property type="protein sequence ID" value="UWZ50701.1"/>
    <property type="molecule type" value="Genomic_DNA"/>
</dbReference>
<dbReference type="PANTHER" id="PTHR23513:SF9">
    <property type="entry name" value="ENTEROBACTIN EXPORTER ENTS"/>
    <property type="match status" value="1"/>
</dbReference>
<evidence type="ECO:0000313" key="8">
    <source>
        <dbReference type="EMBL" id="UWZ50701.1"/>
    </source>
</evidence>
<evidence type="ECO:0000256" key="2">
    <source>
        <dbReference type="ARBA" id="ARBA00022448"/>
    </source>
</evidence>
<dbReference type="Gene3D" id="1.20.1250.20">
    <property type="entry name" value="MFS general substrate transporter like domains"/>
    <property type="match status" value="1"/>
</dbReference>
<dbReference type="AlphaFoldDB" id="A0A9Q9I7R8"/>
<comment type="subcellular location">
    <subcellularLocation>
        <location evidence="1">Cell inner membrane</location>
        <topology evidence="1">Multi-pass membrane protein</topology>
    </subcellularLocation>
</comment>
<evidence type="ECO:0000256" key="5">
    <source>
        <dbReference type="ARBA" id="ARBA00022989"/>
    </source>
</evidence>
<evidence type="ECO:0000256" key="7">
    <source>
        <dbReference type="SAM" id="Phobius"/>
    </source>
</evidence>
<proteinExistence type="predicted"/>
<protein>
    <submittedName>
        <fullName evidence="8">MFS transporter</fullName>
    </submittedName>
</protein>
<keyword evidence="2" id="KW-0813">Transport</keyword>
<evidence type="ECO:0000256" key="6">
    <source>
        <dbReference type="ARBA" id="ARBA00023136"/>
    </source>
</evidence>
<sequence length="412" mass="41393">MRGHRLLADIRPLRESPEYRRLWVSSALSSIGGQMTTFAVALQVFQISGSSAAVGAVGIVTAVPAITVGLASGVLVDSVDRRRLVLVTSTVLAMVSAGYAAQALAGNTALWPLYLLAAVGGAINAVNAPARRTFMPRLLRRELVPAGAALTMLSGYSAMIAGPALAGVVAAAAGLKVCYLVDAISYGAALYGVFRLPPMRPDGTVSRRSLAAAFEGVAFVVRDPALRGAMLADLSATVLAMPVSLFPAVNADRFGGSPHTLGLLSAAVAVGGVLGSALSGPVGGVARPGRAMLITGAVWGLAVAGFGAVHGLAASLALLAVAGAADMLCVVFRTTIVQLATPDAMRGRAGAAEYVVGAALPQVGNFRAGLVAAASTPQLSAITGGLAAVVGAGLIAARLPAFVAYRHVDRTP</sequence>
<dbReference type="SUPFAM" id="SSF103473">
    <property type="entry name" value="MFS general substrate transporter"/>
    <property type="match status" value="1"/>
</dbReference>
<feature type="transmembrane region" description="Helical" evidence="7">
    <location>
        <begin position="261"/>
        <end position="279"/>
    </location>
</feature>